<dbReference type="InterPro" id="IPR039223">
    <property type="entry name" value="AATF/Bfr2"/>
</dbReference>
<dbReference type="PANTHER" id="PTHR15565:SF0">
    <property type="entry name" value="PROTEIN AATF"/>
    <property type="match status" value="1"/>
</dbReference>
<dbReference type="PANTHER" id="PTHR15565">
    <property type="entry name" value="AATF PROTEIN APOPTOSIS ANTAGONIZING TRANSCRIPTION FACTOR"/>
    <property type="match status" value="1"/>
</dbReference>
<feature type="compositionally biased region" description="Acidic residues" evidence="2">
    <location>
        <begin position="87"/>
        <end position="120"/>
    </location>
</feature>
<dbReference type="EMBL" id="CAJFCV020000001">
    <property type="protein sequence ID" value="CAG9080294.1"/>
    <property type="molecule type" value="Genomic_DNA"/>
</dbReference>
<dbReference type="Pfam" id="PF13339">
    <property type="entry name" value="AATF-Che1"/>
    <property type="match status" value="1"/>
</dbReference>
<protein>
    <submittedName>
        <fullName evidence="5">(pine wood nematode) hypothetical protein</fullName>
    </submittedName>
</protein>
<dbReference type="Pfam" id="PF08164">
    <property type="entry name" value="TRAUB"/>
    <property type="match status" value="1"/>
</dbReference>
<dbReference type="GO" id="GO:0006357">
    <property type="term" value="P:regulation of transcription by RNA polymerase II"/>
    <property type="evidence" value="ECO:0007669"/>
    <property type="project" value="TreeGrafter"/>
</dbReference>
<comment type="caution">
    <text evidence="5">The sequence shown here is derived from an EMBL/GenBank/DDBJ whole genome shotgun (WGS) entry which is preliminary data.</text>
</comment>
<organism evidence="5 6">
    <name type="scientific">Bursaphelenchus xylophilus</name>
    <name type="common">Pinewood nematode worm</name>
    <name type="synonym">Aphelenchoides xylophilus</name>
    <dbReference type="NCBI Taxonomy" id="6326"/>
    <lineage>
        <taxon>Eukaryota</taxon>
        <taxon>Metazoa</taxon>
        <taxon>Ecdysozoa</taxon>
        <taxon>Nematoda</taxon>
        <taxon>Chromadorea</taxon>
        <taxon>Rhabditida</taxon>
        <taxon>Tylenchina</taxon>
        <taxon>Tylenchomorpha</taxon>
        <taxon>Aphelenchoidea</taxon>
        <taxon>Aphelenchoididae</taxon>
        <taxon>Bursaphelenchus</taxon>
    </lineage>
</organism>
<reference evidence="5" key="1">
    <citation type="submission" date="2020-09" db="EMBL/GenBank/DDBJ databases">
        <authorList>
            <person name="Kikuchi T."/>
        </authorList>
    </citation>
    <scope>NUCLEOTIDE SEQUENCE</scope>
    <source>
        <strain evidence="5">Ka4C1</strain>
    </source>
</reference>
<feature type="domain" description="AATF leucine zipper-containing" evidence="4">
    <location>
        <begin position="5"/>
        <end position="166"/>
    </location>
</feature>
<dbReference type="EMBL" id="CAJFDI010000001">
    <property type="protein sequence ID" value="CAD5208119.1"/>
    <property type="molecule type" value="Genomic_DNA"/>
</dbReference>
<evidence type="ECO:0000313" key="5">
    <source>
        <dbReference type="EMBL" id="CAD5208119.1"/>
    </source>
</evidence>
<evidence type="ECO:0000256" key="1">
    <source>
        <dbReference type="ARBA" id="ARBA00008966"/>
    </source>
</evidence>
<evidence type="ECO:0000259" key="4">
    <source>
        <dbReference type="Pfam" id="PF13339"/>
    </source>
</evidence>
<feature type="region of interest" description="Disordered" evidence="2">
    <location>
        <begin position="79"/>
        <end position="136"/>
    </location>
</feature>
<dbReference type="GO" id="GO:0005730">
    <property type="term" value="C:nucleolus"/>
    <property type="evidence" value="ECO:0007669"/>
    <property type="project" value="TreeGrafter"/>
</dbReference>
<accession>A0A7I8XEQ0</accession>
<name>A0A7I8XEQ0_BURXY</name>
<keyword evidence="6" id="KW-1185">Reference proteome</keyword>
<gene>
    <name evidence="5" type="ORF">BXYJ_LOCUS355</name>
</gene>
<evidence type="ECO:0000259" key="3">
    <source>
        <dbReference type="Pfam" id="PF08164"/>
    </source>
</evidence>
<feature type="domain" description="Apoptosis-antagonizing transcription factor C-terminal" evidence="3">
    <location>
        <begin position="235"/>
        <end position="320"/>
    </location>
</feature>
<comment type="similarity">
    <text evidence="1">Belongs to the AATF family.</text>
</comment>
<evidence type="ECO:0000313" key="6">
    <source>
        <dbReference type="Proteomes" id="UP000659654"/>
    </source>
</evidence>
<proteinExistence type="inferred from homology"/>
<dbReference type="InterPro" id="IPR012617">
    <property type="entry name" value="AATF_C"/>
</dbReference>
<evidence type="ECO:0000256" key="2">
    <source>
        <dbReference type="SAM" id="MobiDB-lite"/>
    </source>
</evidence>
<dbReference type="AlphaFoldDB" id="A0A7I8XEQ0"/>
<dbReference type="Proteomes" id="UP000659654">
    <property type="component" value="Unassembled WGS sequence"/>
</dbReference>
<dbReference type="InterPro" id="IPR025160">
    <property type="entry name" value="AATF"/>
</dbReference>
<dbReference type="Proteomes" id="UP000582659">
    <property type="component" value="Unassembled WGS sequence"/>
</dbReference>
<dbReference type="OrthoDB" id="5783963at2759"/>
<sequence>MASPEAIKNQFAIWERLMHSNVKAHTALRSLNQFPRGQEGQKLLEQLEPEVRDKYMQVRKNTFKLLEIFQNIEAKLTEKSKKVEKREEDDDEIVSSDSEADAEDTNEDLDEELEEEEEEEDKKIEEKSKKSVKMNKSSLASMENAVQKQAKAFAKSRDAVLEKWFERTRLAVSKKHTSDNFDSLETSAVRQIDKILSDRARLIRRTQLKRVNADRIAGPSEQTHDPEIFDDDDFYQTLLKEFIDQKSSQTLDPIQISRQWLEVQKLRQQRTKKRQVDKRATKGRKIRYVPIPKLSNFVPAEPEKVEWTHEKRNELFKSIFRY</sequence>